<evidence type="ECO:0000313" key="2">
    <source>
        <dbReference type="EMBL" id="KAK9943480.1"/>
    </source>
</evidence>
<dbReference type="EMBL" id="JBEDUW010000002">
    <property type="protein sequence ID" value="KAK9943480.1"/>
    <property type="molecule type" value="Genomic_DNA"/>
</dbReference>
<evidence type="ECO:0000313" key="3">
    <source>
        <dbReference type="Proteomes" id="UP001457282"/>
    </source>
</evidence>
<protein>
    <recommendedName>
        <fullName evidence="1">Retrovirus-related Pol polyprotein from transposon TNT 1-94-like beta-barrel domain-containing protein</fullName>
    </recommendedName>
</protein>
<dbReference type="InterPro" id="IPR054722">
    <property type="entry name" value="PolX-like_BBD"/>
</dbReference>
<comment type="caution">
    <text evidence="2">The sequence shown here is derived from an EMBL/GenBank/DDBJ whole genome shotgun (WGS) entry which is preliminary data.</text>
</comment>
<organism evidence="2 3">
    <name type="scientific">Rubus argutus</name>
    <name type="common">Southern blackberry</name>
    <dbReference type="NCBI Taxonomy" id="59490"/>
    <lineage>
        <taxon>Eukaryota</taxon>
        <taxon>Viridiplantae</taxon>
        <taxon>Streptophyta</taxon>
        <taxon>Embryophyta</taxon>
        <taxon>Tracheophyta</taxon>
        <taxon>Spermatophyta</taxon>
        <taxon>Magnoliopsida</taxon>
        <taxon>eudicotyledons</taxon>
        <taxon>Gunneridae</taxon>
        <taxon>Pentapetalae</taxon>
        <taxon>rosids</taxon>
        <taxon>fabids</taxon>
        <taxon>Rosales</taxon>
        <taxon>Rosaceae</taxon>
        <taxon>Rosoideae</taxon>
        <taxon>Rosoideae incertae sedis</taxon>
        <taxon>Rubus</taxon>
    </lineage>
</organism>
<dbReference type="Pfam" id="PF22936">
    <property type="entry name" value="Pol_BBD"/>
    <property type="match status" value="1"/>
</dbReference>
<name>A0AAW1Y4V3_RUBAR</name>
<gene>
    <name evidence="2" type="ORF">M0R45_009087</name>
</gene>
<proteinExistence type="predicted"/>
<evidence type="ECO:0000259" key="1">
    <source>
        <dbReference type="Pfam" id="PF22936"/>
    </source>
</evidence>
<sequence length="113" mass="11807">MMANPLPLTPSAPPSLWYADSGTTHHITNDLNNLSIATEYHGSDHVSTANGDSMPISHISSSTVVCASPTLGFSATSGSSLKLNSILYVPSASDNLLSINKLLTPTFSVTFVT</sequence>
<keyword evidence="3" id="KW-1185">Reference proteome</keyword>
<reference evidence="2 3" key="1">
    <citation type="journal article" date="2023" name="G3 (Bethesda)">
        <title>A chromosome-length genome assembly and annotation of blackberry (Rubus argutus, cv. 'Hillquist').</title>
        <authorList>
            <person name="Bruna T."/>
            <person name="Aryal R."/>
            <person name="Dudchenko O."/>
            <person name="Sargent D.J."/>
            <person name="Mead D."/>
            <person name="Buti M."/>
            <person name="Cavallini A."/>
            <person name="Hytonen T."/>
            <person name="Andres J."/>
            <person name="Pham M."/>
            <person name="Weisz D."/>
            <person name="Mascagni F."/>
            <person name="Usai G."/>
            <person name="Natali L."/>
            <person name="Bassil N."/>
            <person name="Fernandez G.E."/>
            <person name="Lomsadze A."/>
            <person name="Armour M."/>
            <person name="Olukolu B."/>
            <person name="Poorten T."/>
            <person name="Britton C."/>
            <person name="Davik J."/>
            <person name="Ashrafi H."/>
            <person name="Aiden E.L."/>
            <person name="Borodovsky M."/>
            <person name="Worthington M."/>
        </authorList>
    </citation>
    <scope>NUCLEOTIDE SEQUENCE [LARGE SCALE GENOMIC DNA]</scope>
    <source>
        <tissue evidence="2">Leaf</tissue>
    </source>
</reference>
<dbReference type="Proteomes" id="UP001457282">
    <property type="component" value="Unassembled WGS sequence"/>
</dbReference>
<dbReference type="AlphaFoldDB" id="A0AAW1Y4V3"/>
<feature type="domain" description="Retrovirus-related Pol polyprotein from transposon TNT 1-94-like beta-barrel" evidence="1">
    <location>
        <begin position="17"/>
        <end position="103"/>
    </location>
</feature>
<accession>A0AAW1Y4V3</accession>